<accession>A0ABW4GGQ2</accession>
<feature type="compositionally biased region" description="Low complexity" evidence="1">
    <location>
        <begin position="192"/>
        <end position="207"/>
    </location>
</feature>
<dbReference type="RefSeq" id="WP_219534396.1">
    <property type="nucleotide sequence ID" value="NZ_JAHKRM010000022.1"/>
</dbReference>
<protein>
    <recommendedName>
        <fullName evidence="4">DUF222 domain-containing protein</fullName>
    </recommendedName>
</protein>
<organism evidence="2 3">
    <name type="scientific">Nonomuraea guangzhouensis</name>
    <dbReference type="NCBI Taxonomy" id="1291555"/>
    <lineage>
        <taxon>Bacteria</taxon>
        <taxon>Bacillati</taxon>
        <taxon>Actinomycetota</taxon>
        <taxon>Actinomycetes</taxon>
        <taxon>Streptosporangiales</taxon>
        <taxon>Streptosporangiaceae</taxon>
        <taxon>Nonomuraea</taxon>
    </lineage>
</organism>
<feature type="region of interest" description="Disordered" evidence="1">
    <location>
        <begin position="183"/>
        <end position="207"/>
    </location>
</feature>
<keyword evidence="3" id="KW-1185">Reference proteome</keyword>
<evidence type="ECO:0000313" key="3">
    <source>
        <dbReference type="Proteomes" id="UP001597097"/>
    </source>
</evidence>
<evidence type="ECO:0000256" key="1">
    <source>
        <dbReference type="SAM" id="MobiDB-lite"/>
    </source>
</evidence>
<reference evidence="3" key="1">
    <citation type="journal article" date="2019" name="Int. J. Syst. Evol. Microbiol.">
        <title>The Global Catalogue of Microorganisms (GCM) 10K type strain sequencing project: providing services to taxonomists for standard genome sequencing and annotation.</title>
        <authorList>
            <consortium name="The Broad Institute Genomics Platform"/>
            <consortium name="The Broad Institute Genome Sequencing Center for Infectious Disease"/>
            <person name="Wu L."/>
            <person name="Ma J."/>
        </authorList>
    </citation>
    <scope>NUCLEOTIDE SEQUENCE [LARGE SCALE GENOMIC DNA]</scope>
    <source>
        <strain evidence="3">CGMCC 1.15399</strain>
    </source>
</reference>
<evidence type="ECO:0008006" key="4">
    <source>
        <dbReference type="Google" id="ProtNLM"/>
    </source>
</evidence>
<dbReference type="Proteomes" id="UP001597097">
    <property type="component" value="Unassembled WGS sequence"/>
</dbReference>
<comment type="caution">
    <text evidence="2">The sequence shown here is derived from an EMBL/GenBank/DDBJ whole genome shotgun (WGS) entry which is preliminary data.</text>
</comment>
<gene>
    <name evidence="2" type="ORF">ACFSJ0_32215</name>
</gene>
<dbReference type="EMBL" id="JBHUCM010000029">
    <property type="protein sequence ID" value="MFD1541755.1"/>
    <property type="molecule type" value="Genomic_DNA"/>
</dbReference>
<evidence type="ECO:0000313" key="2">
    <source>
        <dbReference type="EMBL" id="MFD1541755.1"/>
    </source>
</evidence>
<proteinExistence type="predicted"/>
<sequence>MSFTEHDVHECRRLMSACRVSQLAIGDMLAAAWADGDALGQFCEQVGLSVTTAKQWRATAKAVTPNLRTLLETCGVFVSYSVLREGTRMIGGRPVDPGYAKLRRLIDDAKTAGGDRVNYATYQTVLGTAPSLAIVLDPQAREAEEVVDYVSDMNNSPNRDLLVSALLADDAVTRAELEAEFDKQRAEREEQGGQQPPKQPTGKPDPSAALVADLLALAAQSARIIKRLPKTVQLDLAQRANASVALDDLDVFTTRVRQIAAIRTVRVPAQRRSQREKTTA</sequence>
<name>A0ABW4GGQ2_9ACTN</name>